<dbReference type="Gene3D" id="3.20.20.370">
    <property type="entry name" value="Glycoside hydrolase/deacetylase"/>
    <property type="match status" value="1"/>
</dbReference>
<dbReference type="InterPro" id="IPR002509">
    <property type="entry name" value="NODB_dom"/>
</dbReference>
<dbReference type="PROSITE" id="PS51677">
    <property type="entry name" value="NODB"/>
    <property type="match status" value="1"/>
</dbReference>
<proteinExistence type="predicted"/>
<dbReference type="CDD" id="cd10979">
    <property type="entry name" value="CE4_PuuE_like"/>
    <property type="match status" value="1"/>
</dbReference>
<reference evidence="2 3" key="1">
    <citation type="submission" date="2016-11" db="EMBL/GenBank/DDBJ databases">
        <authorList>
            <person name="Jaros S."/>
            <person name="Januszkiewicz K."/>
            <person name="Wedrychowicz H."/>
        </authorList>
    </citation>
    <scope>NUCLEOTIDE SEQUENCE [LARGE SCALE GENOMIC DNA]</scope>
    <source>
        <strain evidence="2 3">DSM 44523</strain>
    </source>
</reference>
<sequence length="290" mass="32489">MDNQLFDYSPITERAPIQWPGGARVAFYLGVNVEHYQVDQPSTSIFAGTAGLAPDPLNYGWRDYGPRVGIWRLIDTLDRHGLRASVLLNSEVTRHNPQIIEAGTARDWAWIAHGRDNSTFQADMTVEEERAYLTDVVETIEKATGRRPRGWMGPALTETFQTPALLAELGLNYVLDWCNDDQPYRLNVPGMLSVPYGIELNDISLFVGKSLSGPDFVQIVKDQLDQLYADSADSGRVMALAVHPFVINQPFRHKYLDQALEYVVNHPGVWLTTSDEIAEHYARTTTAPSA</sequence>
<dbReference type="GO" id="GO:0005975">
    <property type="term" value="P:carbohydrate metabolic process"/>
    <property type="evidence" value="ECO:0007669"/>
    <property type="project" value="InterPro"/>
</dbReference>
<protein>
    <submittedName>
        <fullName evidence="2">Polysaccharide deacetylase</fullName>
    </submittedName>
</protein>
<dbReference type="STRING" id="2017.SAMN05444320_104397"/>
<dbReference type="EMBL" id="FQVN01000004">
    <property type="protein sequence ID" value="SHF64666.1"/>
    <property type="molecule type" value="Genomic_DNA"/>
</dbReference>
<dbReference type="SUPFAM" id="SSF88713">
    <property type="entry name" value="Glycoside hydrolase/deacetylase"/>
    <property type="match status" value="1"/>
</dbReference>
<evidence type="ECO:0000259" key="1">
    <source>
        <dbReference type="PROSITE" id="PS51677"/>
    </source>
</evidence>
<evidence type="ECO:0000313" key="3">
    <source>
        <dbReference type="Proteomes" id="UP000184501"/>
    </source>
</evidence>
<dbReference type="PANTHER" id="PTHR43123">
    <property type="entry name" value="POLYSACCHARIDE DEACETYLASE-RELATED"/>
    <property type="match status" value="1"/>
</dbReference>
<feature type="domain" description="NodB homology" evidence="1">
    <location>
        <begin position="56"/>
        <end position="272"/>
    </location>
</feature>
<dbReference type="Pfam" id="PF01522">
    <property type="entry name" value="Polysacc_deac_1"/>
    <property type="match status" value="1"/>
</dbReference>
<organism evidence="2 3">
    <name type="scientific">Streptoalloteichus hindustanus</name>
    <dbReference type="NCBI Taxonomy" id="2017"/>
    <lineage>
        <taxon>Bacteria</taxon>
        <taxon>Bacillati</taxon>
        <taxon>Actinomycetota</taxon>
        <taxon>Actinomycetes</taxon>
        <taxon>Pseudonocardiales</taxon>
        <taxon>Pseudonocardiaceae</taxon>
        <taxon>Streptoalloteichus</taxon>
    </lineage>
</organism>
<dbReference type="Proteomes" id="UP000184501">
    <property type="component" value="Unassembled WGS sequence"/>
</dbReference>
<evidence type="ECO:0000313" key="2">
    <source>
        <dbReference type="EMBL" id="SHF64666.1"/>
    </source>
</evidence>
<gene>
    <name evidence="2" type="ORF">SAMN05444320_104397</name>
</gene>
<dbReference type="InterPro" id="IPR011330">
    <property type="entry name" value="Glyco_hydro/deAcase_b/a-brl"/>
</dbReference>
<dbReference type="PANTHER" id="PTHR43123:SF4">
    <property type="entry name" value="POLYSACCHARIDE DEACETYLASE"/>
    <property type="match status" value="1"/>
</dbReference>
<dbReference type="RefSeq" id="WP_073483414.1">
    <property type="nucleotide sequence ID" value="NZ_FQVN01000004.1"/>
</dbReference>
<dbReference type="OrthoDB" id="9787041at2"/>
<accession>A0A1M5DCJ6</accession>
<dbReference type="AlphaFoldDB" id="A0A1M5DCJ6"/>
<dbReference type="GO" id="GO:0016810">
    <property type="term" value="F:hydrolase activity, acting on carbon-nitrogen (but not peptide) bonds"/>
    <property type="evidence" value="ECO:0007669"/>
    <property type="project" value="InterPro"/>
</dbReference>
<name>A0A1M5DCJ6_STRHI</name>
<keyword evidence="3" id="KW-1185">Reference proteome</keyword>